<dbReference type="RefSeq" id="WP_036321705.1">
    <property type="nucleotide sequence ID" value="NZ_CP025299.1"/>
</dbReference>
<proteinExistence type="predicted"/>
<gene>
    <name evidence="1" type="ORF">CXR34_12005</name>
</gene>
<dbReference type="EMBL" id="CP025299">
    <property type="protein sequence ID" value="AUG30098.1"/>
    <property type="molecule type" value="Genomic_DNA"/>
</dbReference>
<sequence>MPAWWEEVLHVVTGRVSRHDDLPDLRGLETRRVALEKTHFLVNDRERRGEERRTYVMRHVASTRHDTTTVAVTSNGRGVGSLPREVAASIAPLLRRIGGAAIINGAGARPGSLRLWVDLPTSAALGDFALQRDGAATQDS</sequence>
<reference evidence="1 2" key="1">
    <citation type="submission" date="2017-12" db="EMBL/GenBank/DDBJ databases">
        <title>Isolation and characterization of estrogens degradatiion strain Microbacterium hominis SJTG1.</title>
        <authorList>
            <person name="Xiong W."/>
            <person name="Yin C."/>
            <person name="Zheng D."/>
            <person name="Liang R."/>
        </authorList>
    </citation>
    <scope>NUCLEOTIDE SEQUENCE [LARGE SCALE GENOMIC DNA]</scope>
    <source>
        <strain evidence="1 2">SJTG1</strain>
    </source>
</reference>
<organism evidence="1 2">
    <name type="scientific">Microbacterium hominis</name>
    <dbReference type="NCBI Taxonomy" id="162426"/>
    <lineage>
        <taxon>Bacteria</taxon>
        <taxon>Bacillati</taxon>
        <taxon>Actinomycetota</taxon>
        <taxon>Actinomycetes</taxon>
        <taxon>Micrococcales</taxon>
        <taxon>Microbacteriaceae</taxon>
        <taxon>Microbacterium</taxon>
    </lineage>
</organism>
<evidence type="ECO:0000313" key="1">
    <source>
        <dbReference type="EMBL" id="AUG30098.1"/>
    </source>
</evidence>
<evidence type="ECO:0000313" key="2">
    <source>
        <dbReference type="Proteomes" id="UP000233276"/>
    </source>
</evidence>
<accession>A0A134DKC9</accession>
<protein>
    <submittedName>
        <fullName evidence="1">Uncharacterized protein</fullName>
    </submittedName>
</protein>
<dbReference type="AlphaFoldDB" id="A0A134DKC9"/>
<name>A0A134DKC9_9MICO</name>
<dbReference type="OrthoDB" id="5080856at2"/>
<dbReference type="KEGG" id="mhos:CXR34_12005"/>
<dbReference type="Proteomes" id="UP000233276">
    <property type="component" value="Chromosome"/>
</dbReference>